<reference evidence="3" key="1">
    <citation type="journal article" date="2012" name="Science">
        <title>The Paleozoic origin of enzymatic lignin decomposition reconstructed from 31 fungal genomes.</title>
        <authorList>
            <person name="Floudas D."/>
            <person name="Binder M."/>
            <person name="Riley R."/>
            <person name="Barry K."/>
            <person name="Blanchette R.A."/>
            <person name="Henrissat B."/>
            <person name="Martinez A.T."/>
            <person name="Otillar R."/>
            <person name="Spatafora J.W."/>
            <person name="Yadav J.S."/>
            <person name="Aerts A."/>
            <person name="Benoit I."/>
            <person name="Boyd A."/>
            <person name="Carlson A."/>
            <person name="Copeland A."/>
            <person name="Coutinho P.M."/>
            <person name="de Vries R.P."/>
            <person name="Ferreira P."/>
            <person name="Findley K."/>
            <person name="Foster B."/>
            <person name="Gaskell J."/>
            <person name="Glotzer D."/>
            <person name="Gorecki P."/>
            <person name="Heitman J."/>
            <person name="Hesse C."/>
            <person name="Hori C."/>
            <person name="Igarashi K."/>
            <person name="Jurgens J.A."/>
            <person name="Kallen N."/>
            <person name="Kersten P."/>
            <person name="Kohler A."/>
            <person name="Kuees U."/>
            <person name="Kumar T.K.A."/>
            <person name="Kuo A."/>
            <person name="LaButti K."/>
            <person name="Larrondo L.F."/>
            <person name="Lindquist E."/>
            <person name="Ling A."/>
            <person name="Lombard V."/>
            <person name="Lucas S."/>
            <person name="Lundell T."/>
            <person name="Martin R."/>
            <person name="McLaughlin D.J."/>
            <person name="Morgenstern I."/>
            <person name="Morin E."/>
            <person name="Murat C."/>
            <person name="Nagy L.G."/>
            <person name="Nolan M."/>
            <person name="Ohm R.A."/>
            <person name="Patyshakuliyeva A."/>
            <person name="Rokas A."/>
            <person name="Ruiz-Duenas F.J."/>
            <person name="Sabat G."/>
            <person name="Salamov A."/>
            <person name="Samejima M."/>
            <person name="Schmutz J."/>
            <person name="Slot J.C."/>
            <person name="St John F."/>
            <person name="Stenlid J."/>
            <person name="Sun H."/>
            <person name="Sun S."/>
            <person name="Syed K."/>
            <person name="Tsang A."/>
            <person name="Wiebenga A."/>
            <person name="Young D."/>
            <person name="Pisabarro A."/>
            <person name="Eastwood D.C."/>
            <person name="Martin F."/>
            <person name="Cullen D."/>
            <person name="Grigoriev I.V."/>
            <person name="Hibbett D.S."/>
        </authorList>
    </citation>
    <scope>NUCLEOTIDE SEQUENCE [LARGE SCALE GENOMIC DNA]</scope>
    <source>
        <strain evidence="3">RWD-64-598 SS2</strain>
    </source>
</reference>
<dbReference type="OMA" id="YRKNDQK"/>
<dbReference type="InterPro" id="IPR005373">
    <property type="entry name" value="PHAF1"/>
</dbReference>
<dbReference type="Pfam" id="PF03676">
    <property type="entry name" value="PHAF1"/>
    <property type="match status" value="1"/>
</dbReference>
<dbReference type="OrthoDB" id="411211at2759"/>
<keyword evidence="3" id="KW-1185">Reference proteome</keyword>
<dbReference type="PANTHER" id="PTHR13465:SF2">
    <property type="entry name" value="PHAGOSOME ASSEMBLY FACTOR 1"/>
    <property type="match status" value="1"/>
</dbReference>
<dbReference type="RefSeq" id="XP_007767555.1">
    <property type="nucleotide sequence ID" value="XM_007769365.1"/>
</dbReference>
<name>A0A5M3MSG9_CONPW</name>
<proteinExistence type="inferred from homology"/>
<dbReference type="GO" id="GO:0005802">
    <property type="term" value="C:trans-Golgi network"/>
    <property type="evidence" value="ECO:0007669"/>
    <property type="project" value="TreeGrafter"/>
</dbReference>
<sequence>MFSATPLDIRPGSGIGIFELGTSLWTVIEQLRSSQNLFPQVEVKYDPELSSTTPVILHLRPHFDLLFSGRQQRLHTICLRGLRQQPHMALLYKNSEIISSGEALSRVKVSRTFGPTYAGNELKYPGVWFSFEEDATDESSGGANFSADGRNQEVKRIFVVQKPSNGENHDGTNEVVVCPPMYGDISRAIAKIHHGVVLYFYPPGVPSLHIRIGETSAQDLNVDLGPPNRIHYKEDERMTIHSPQCSEENPGSDYFYNYFQHGIDFLISGRTHILQKIIIHSNVPGSPLFLRYKRCPWELEGKPEDDEDGTPPTRHFDEKFDIINHFLGPQGSPPSMLLDRTVDEEGITLPNSETQLHGYDGLILEVSEASYVLSVVIF</sequence>
<organism evidence="2 3">
    <name type="scientific">Coniophora puteana (strain RWD-64-598)</name>
    <name type="common">Brown rot fungus</name>
    <dbReference type="NCBI Taxonomy" id="741705"/>
    <lineage>
        <taxon>Eukaryota</taxon>
        <taxon>Fungi</taxon>
        <taxon>Dikarya</taxon>
        <taxon>Basidiomycota</taxon>
        <taxon>Agaricomycotina</taxon>
        <taxon>Agaricomycetes</taxon>
        <taxon>Agaricomycetidae</taxon>
        <taxon>Boletales</taxon>
        <taxon>Coniophorineae</taxon>
        <taxon>Coniophoraceae</taxon>
        <taxon>Coniophora</taxon>
    </lineage>
</organism>
<evidence type="ECO:0000313" key="2">
    <source>
        <dbReference type="EMBL" id="EIW82109.1"/>
    </source>
</evidence>
<comment type="similarity">
    <text evidence="1">Belongs to the PHAF1 family.</text>
</comment>
<accession>A0A5M3MSG9</accession>
<dbReference type="GeneID" id="19210281"/>
<evidence type="ECO:0000313" key="3">
    <source>
        <dbReference type="Proteomes" id="UP000053558"/>
    </source>
</evidence>
<protein>
    <submittedName>
        <fullName evidence="2">Uncharacterized protein</fullName>
    </submittedName>
</protein>
<dbReference type="Proteomes" id="UP000053558">
    <property type="component" value="Unassembled WGS sequence"/>
</dbReference>
<dbReference type="AlphaFoldDB" id="A0A5M3MSG9"/>
<dbReference type="GO" id="GO:0043001">
    <property type="term" value="P:Golgi to plasma membrane protein transport"/>
    <property type="evidence" value="ECO:0007669"/>
    <property type="project" value="TreeGrafter"/>
</dbReference>
<gene>
    <name evidence="2" type="ORF">CONPUDRAFT_81654</name>
</gene>
<comment type="caution">
    <text evidence="2">The sequence shown here is derived from an EMBL/GenBank/DDBJ whole genome shotgun (WGS) entry which is preliminary data.</text>
</comment>
<dbReference type="PANTHER" id="PTHR13465">
    <property type="entry name" value="UPF0183 PROTEIN"/>
    <property type="match status" value="1"/>
</dbReference>
<dbReference type="KEGG" id="cput:CONPUDRAFT_81654"/>
<evidence type="ECO:0000256" key="1">
    <source>
        <dbReference type="ARBA" id="ARBA00024339"/>
    </source>
</evidence>
<dbReference type="EMBL" id="JH711577">
    <property type="protein sequence ID" value="EIW82109.1"/>
    <property type="molecule type" value="Genomic_DNA"/>
</dbReference>
<dbReference type="InterPro" id="IPR039156">
    <property type="entry name" value="PHAF1/BROMI"/>
</dbReference>